<dbReference type="Pfam" id="PF13749">
    <property type="entry name" value="HATPase_c_4"/>
    <property type="match status" value="1"/>
</dbReference>
<dbReference type="Gene3D" id="3.30.950.30">
    <property type="entry name" value="Schlafen, AAA domain"/>
    <property type="match status" value="1"/>
</dbReference>
<evidence type="ECO:0000256" key="1">
    <source>
        <dbReference type="SAM" id="MobiDB-lite"/>
    </source>
</evidence>
<gene>
    <name evidence="4" type="ORF">FYJ73_14535</name>
</gene>
<name>A0A7K0KIV3_9BACT</name>
<keyword evidence="4" id="KW-0067">ATP-binding</keyword>
<protein>
    <submittedName>
        <fullName evidence="4">ATP-dependent DNA helicase RecG</fullName>
    </submittedName>
</protein>
<dbReference type="Pfam" id="PF21247">
    <property type="entry name" value="Fic-like_C"/>
    <property type="match status" value="1"/>
</dbReference>
<keyword evidence="5" id="KW-1185">Reference proteome</keyword>
<evidence type="ECO:0000313" key="5">
    <source>
        <dbReference type="Proteomes" id="UP000438914"/>
    </source>
</evidence>
<evidence type="ECO:0000259" key="3">
    <source>
        <dbReference type="Pfam" id="PF21247"/>
    </source>
</evidence>
<evidence type="ECO:0000313" key="4">
    <source>
        <dbReference type="EMBL" id="MST85867.1"/>
    </source>
</evidence>
<accession>A0A7K0KIV3</accession>
<dbReference type="GO" id="GO:0004386">
    <property type="term" value="F:helicase activity"/>
    <property type="evidence" value="ECO:0007669"/>
    <property type="project" value="UniProtKB-KW"/>
</dbReference>
<keyword evidence="4" id="KW-0378">Hydrolase</keyword>
<keyword evidence="4" id="KW-0347">Helicase</keyword>
<feature type="region of interest" description="Disordered" evidence="1">
    <location>
        <begin position="409"/>
        <end position="430"/>
    </location>
</feature>
<dbReference type="Pfam" id="PF04326">
    <property type="entry name" value="SLFN_AlbA_2"/>
    <property type="match status" value="1"/>
</dbReference>
<dbReference type="InterPro" id="IPR038461">
    <property type="entry name" value="Schlafen_AlbA_2_dom_sf"/>
</dbReference>
<keyword evidence="4" id="KW-0547">Nucleotide-binding</keyword>
<dbReference type="Proteomes" id="UP000438914">
    <property type="component" value="Unassembled WGS sequence"/>
</dbReference>
<dbReference type="InterPro" id="IPR007421">
    <property type="entry name" value="Schlafen_AlbA_2_dom"/>
</dbReference>
<dbReference type="PANTHER" id="PTHR30595">
    <property type="entry name" value="GLPR-RELATED TRANSCRIPTIONAL REPRESSOR"/>
    <property type="match status" value="1"/>
</dbReference>
<organism evidence="4 5">
    <name type="scientific">Hallella mizrahii</name>
    <dbReference type="NCBI Taxonomy" id="2606637"/>
    <lineage>
        <taxon>Bacteria</taxon>
        <taxon>Pseudomonadati</taxon>
        <taxon>Bacteroidota</taxon>
        <taxon>Bacteroidia</taxon>
        <taxon>Bacteroidales</taxon>
        <taxon>Prevotellaceae</taxon>
        <taxon>Hallella</taxon>
    </lineage>
</organism>
<feature type="domain" description="Schlafen AlbA-2" evidence="2">
    <location>
        <begin position="28"/>
        <end position="143"/>
    </location>
</feature>
<dbReference type="InterPro" id="IPR038475">
    <property type="entry name" value="RecG_C_sf"/>
</dbReference>
<dbReference type="AlphaFoldDB" id="A0A7K0KIV3"/>
<proteinExistence type="predicted"/>
<feature type="domain" description="Filamentation induced by cAMP protein Fic-like C-terminal" evidence="3">
    <location>
        <begin position="436"/>
        <end position="498"/>
    </location>
</feature>
<comment type="caution">
    <text evidence="4">The sequence shown here is derived from an EMBL/GenBank/DDBJ whole genome shotgun (WGS) entry which is preliminary data.</text>
</comment>
<sequence length="510" mass="58080">MKESSYFCTLKMNIMTIDDIQKLIDQDESVTLELKKSTGELKDAMHTACAFLNTDGGWLIFGVTPTSRRILGQDVNDNTQREISQALSGLEPAVEVKVNYYDVPDSDGKKLIAIYFDAFVWGHEPYTYAGKPYYRVESTTKQMPRELFEERLRAHHPDFYAWERRKADGIGMSDLNEDRIRGALRLGAEGGRVPNSVLTEPLKSVLDKLQLLSSDGQPNNAAAMLFTKNEKGYYPQFTIQMARFRGTDKNEFIDNQRAYGNFFDLLDAGMAFCFKHLSLSGKIAGIRREEHLEVPVAALREALINALCHRHWEEYNAFVGIAIYDDRIEVLNPGALPHGMTPENIKDPHGSFPYNPIIANVLFKTTFLESWGSGIHRIVDACQTQGLPSPVWSVDKGMVTVTFQRPDYDSTTTQVKGKKDPSTTQVRPKYDPSTTQVQELIIHMSDQFMSIKSMIAACGLKSRKRFRENYVTPALLDHAIERKYPNEPNHPRQMYRLTKQALEWKKSRED</sequence>
<dbReference type="PANTHER" id="PTHR30595:SF6">
    <property type="entry name" value="SCHLAFEN ALBA-2 DOMAIN-CONTAINING PROTEIN"/>
    <property type="match status" value="1"/>
</dbReference>
<reference evidence="4 5" key="1">
    <citation type="submission" date="2019-08" db="EMBL/GenBank/DDBJ databases">
        <title>In-depth cultivation of the pig gut microbiome towards novel bacterial diversity and tailored functional studies.</title>
        <authorList>
            <person name="Wylensek D."/>
            <person name="Hitch T.C.A."/>
            <person name="Clavel T."/>
        </authorList>
    </citation>
    <scope>NUCLEOTIDE SEQUENCE [LARGE SCALE GENOMIC DNA]</scope>
    <source>
        <strain evidence="4 5">LKV-178-WT-2A</strain>
    </source>
</reference>
<dbReference type="InterPro" id="IPR049514">
    <property type="entry name" value="Fic-like_C"/>
</dbReference>
<evidence type="ECO:0000259" key="2">
    <source>
        <dbReference type="Pfam" id="PF04326"/>
    </source>
</evidence>
<dbReference type="EMBL" id="VUNG01000058">
    <property type="protein sequence ID" value="MST85867.1"/>
    <property type="molecule type" value="Genomic_DNA"/>
</dbReference>
<dbReference type="Gene3D" id="3.30.565.60">
    <property type="match status" value="1"/>
</dbReference>